<feature type="domain" description="Amine oxidase" evidence="5">
    <location>
        <begin position="61"/>
        <end position="500"/>
    </location>
</feature>
<evidence type="ECO:0000256" key="2">
    <source>
        <dbReference type="ARBA" id="ARBA00005995"/>
    </source>
</evidence>
<accession>A0A4S8N0D1</accession>
<dbReference type="OrthoDB" id="337830at2"/>
<evidence type="ECO:0000259" key="5">
    <source>
        <dbReference type="Pfam" id="PF01593"/>
    </source>
</evidence>
<dbReference type="InterPro" id="IPR001613">
    <property type="entry name" value="Flavin_amine_oxidase"/>
</dbReference>
<comment type="similarity">
    <text evidence="2">Belongs to the flavin monoamine oxidase family.</text>
</comment>
<dbReference type="Gene3D" id="1.10.405.10">
    <property type="entry name" value="Guanine Nucleotide Dissociation Inhibitor, domain 1"/>
    <property type="match status" value="1"/>
</dbReference>
<dbReference type="RefSeq" id="WP_136564328.1">
    <property type="nucleotide sequence ID" value="NZ_STGW01000020.1"/>
</dbReference>
<feature type="binding site" evidence="4">
    <location>
        <position position="62"/>
    </location>
    <ligand>
        <name>FAD</name>
        <dbReference type="ChEBI" id="CHEBI:57692"/>
    </ligand>
</feature>
<reference evidence="6 7" key="1">
    <citation type="journal article" date="2009" name="Int. J. Syst. Evol. Microbiol.">
        <title>Nocardioides caeni sp. nov., isolated from wastewater.</title>
        <authorList>
            <person name="Yoon J.H."/>
            <person name="Kang S.J."/>
            <person name="Park S."/>
            <person name="Kim W."/>
            <person name="Oh T.K."/>
        </authorList>
    </citation>
    <scope>NUCLEOTIDE SEQUENCE [LARGE SCALE GENOMIC DNA]</scope>
    <source>
        <strain evidence="6 7">DSM 23134</strain>
    </source>
</reference>
<dbReference type="PANTHER" id="PTHR43563">
    <property type="entry name" value="AMINE OXIDASE"/>
    <property type="match status" value="1"/>
</dbReference>
<dbReference type="PRINTS" id="PR00757">
    <property type="entry name" value="AMINEOXDASEF"/>
</dbReference>
<dbReference type="InterPro" id="IPR036188">
    <property type="entry name" value="FAD/NAD-bd_sf"/>
</dbReference>
<evidence type="ECO:0000313" key="7">
    <source>
        <dbReference type="Proteomes" id="UP000307087"/>
    </source>
</evidence>
<keyword evidence="7" id="KW-1185">Reference proteome</keyword>
<dbReference type="PANTHER" id="PTHR43563:SF1">
    <property type="entry name" value="AMINE OXIDASE [FLAVIN-CONTAINING] B"/>
    <property type="match status" value="1"/>
</dbReference>
<dbReference type="AlphaFoldDB" id="A0A4S8N0D1"/>
<organism evidence="6 7">
    <name type="scientific">Nocardioides caeni</name>
    <dbReference type="NCBI Taxonomy" id="574700"/>
    <lineage>
        <taxon>Bacteria</taxon>
        <taxon>Bacillati</taxon>
        <taxon>Actinomycetota</taxon>
        <taxon>Actinomycetes</taxon>
        <taxon>Propionibacteriales</taxon>
        <taxon>Nocardioidaceae</taxon>
        <taxon>Nocardioides</taxon>
    </lineage>
</organism>
<protein>
    <submittedName>
        <fullName evidence="6">FAD-dependent oxidoreductase</fullName>
    </submittedName>
</protein>
<feature type="binding site" evidence="4">
    <location>
        <position position="288"/>
    </location>
    <ligand>
        <name>FAD</name>
        <dbReference type="ChEBI" id="CHEBI:57692"/>
    </ligand>
</feature>
<dbReference type="Gene3D" id="3.50.50.60">
    <property type="entry name" value="FAD/NAD(P)-binding domain"/>
    <property type="match status" value="1"/>
</dbReference>
<dbReference type="SUPFAM" id="SSF54373">
    <property type="entry name" value="FAD-linked reductases, C-terminal domain"/>
    <property type="match status" value="1"/>
</dbReference>
<dbReference type="Pfam" id="PF01593">
    <property type="entry name" value="Amino_oxidase"/>
    <property type="match status" value="1"/>
</dbReference>
<dbReference type="GO" id="GO:0016491">
    <property type="term" value="F:oxidoreductase activity"/>
    <property type="evidence" value="ECO:0007669"/>
    <property type="project" value="UniProtKB-KW"/>
</dbReference>
<feature type="binding site" evidence="4">
    <location>
        <position position="476"/>
    </location>
    <ligand>
        <name>FAD</name>
        <dbReference type="ChEBI" id="CHEBI:57692"/>
    </ligand>
</feature>
<evidence type="ECO:0000256" key="1">
    <source>
        <dbReference type="ARBA" id="ARBA00001974"/>
    </source>
</evidence>
<keyword evidence="3" id="KW-0560">Oxidoreductase</keyword>
<feature type="binding site" evidence="4">
    <location>
        <position position="393"/>
    </location>
    <ligand>
        <name>substrate</name>
    </ligand>
</feature>
<dbReference type="EMBL" id="STGW01000020">
    <property type="protein sequence ID" value="THV08942.1"/>
    <property type="molecule type" value="Genomic_DNA"/>
</dbReference>
<evidence type="ECO:0000256" key="3">
    <source>
        <dbReference type="ARBA" id="ARBA00023002"/>
    </source>
</evidence>
<sequence>MEIANGPAWDVGRRGVLLGGAAGALALGSLATEALEAEVNAATRGGRLPAAVDVVVVGGGISGLVAARRVARSGRSVLVAEARDRVGGRVLNHHLRTGGTIEAGGAFVGPTQGHIKALAKELGIATFDEYVAGQNVYLSSLTGRQLYTGTVPPDPLILVDAALLQMQLDGWAADMPVDAPWAHPKAKEWDATTLGDHIQRTSLNGTGVNRLLACWTQPTFGADPDQLSLLFVIHYLACSGDERNVGTFARSSDTIDGAQESRFVGGSQRIPLGLARQLGDRVALNAAVRRIEHRPGHALVHTARGRVRAKRVIVAAPPKQVLGIDFAPGMPVGRRTLLQRQQMGRLMKCDAVYETPFWREAGLSGFGIADSGAVRAAFDNGVKNTDHGILLAFVGGSTWRQYGNLSLAERRRAVLQGFAAMFGEQALHPIEYTAQDWTKERWTKGGPTAICPPGVLSTHGRHLVRPFGRVHWAGTETSTYWTGYMDGAVRAGKRAAVEVLEQLR</sequence>
<dbReference type="InterPro" id="IPR002937">
    <property type="entry name" value="Amino_oxidase"/>
</dbReference>
<name>A0A4S8N0D1_9ACTN</name>
<comment type="cofactor">
    <cofactor evidence="1">
        <name>FAD</name>
        <dbReference type="ChEBI" id="CHEBI:57692"/>
    </cofactor>
</comment>
<feature type="binding site" evidence="4">
    <location>
        <begin position="81"/>
        <end position="82"/>
    </location>
    <ligand>
        <name>FAD</name>
        <dbReference type="ChEBI" id="CHEBI:57692"/>
    </ligand>
</feature>
<dbReference type="InterPro" id="IPR050703">
    <property type="entry name" value="Flavin_MAO"/>
</dbReference>
<evidence type="ECO:0000256" key="4">
    <source>
        <dbReference type="PIRSR" id="PIRSR601613-1"/>
    </source>
</evidence>
<dbReference type="Gene3D" id="3.90.660.10">
    <property type="match status" value="1"/>
</dbReference>
<comment type="caution">
    <text evidence="6">The sequence shown here is derived from an EMBL/GenBank/DDBJ whole genome shotgun (WGS) entry which is preliminary data.</text>
</comment>
<dbReference type="Proteomes" id="UP000307087">
    <property type="component" value="Unassembled WGS sequence"/>
</dbReference>
<proteinExistence type="inferred from homology"/>
<gene>
    <name evidence="6" type="ORF">E9934_18185</name>
</gene>
<evidence type="ECO:0000313" key="6">
    <source>
        <dbReference type="EMBL" id="THV08942.1"/>
    </source>
</evidence>
<dbReference type="SUPFAM" id="SSF51905">
    <property type="entry name" value="FAD/NAD(P)-binding domain"/>
    <property type="match status" value="1"/>
</dbReference>